<dbReference type="InterPro" id="IPR007627">
    <property type="entry name" value="RNA_pol_sigma70_r2"/>
</dbReference>
<feature type="region of interest" description="Sigma-70 factor domain-2" evidence="5">
    <location>
        <begin position="394"/>
        <end position="464"/>
    </location>
</feature>
<dbReference type="InterPro" id="IPR007630">
    <property type="entry name" value="RNA_pol_sigma70_r4"/>
</dbReference>
<dbReference type="Pfam" id="PF04545">
    <property type="entry name" value="Sigma70_r4"/>
    <property type="match status" value="1"/>
</dbReference>
<dbReference type="NCBIfam" id="TIGR02937">
    <property type="entry name" value="sigma70-ECF"/>
    <property type="match status" value="1"/>
</dbReference>
<sequence length="628" mass="68522">MEKAVHVSMEQDSREMQLRALMKLGKERGFLTHTEIVDHLPDCVAQADAIEGIVKAFNDVGIAVRDFAPTGDALLLGDAAQQSAPDDVAEDETATALTIAISEPGPAADPMRAYLREMGATPLLTREGEIAVARRIEACLREMLEVIALRPATVDAILARADRVAAGELDIDDLVDGFLEQQPDEMLPAMQGATAEGAAGSKVDDGVPSNANDSTGAIEADEARIARLTAGCNAIFLQVREQLASWRAAVAGTTGRREDAQSTLVLIASTLGQIRFSARTIGELSADVRRAVEEIRGIERNVLRLAVNQGGMVRDMFVETFVGSETDPEWLARAAAAAPACSAALMRCAPSIHGQQEKLAQIEAREGLSLQELKRISRKMNVADRELQDARRAMIEANLRLVVSVAKKYVQSGMPLLDLVQEGNIGLMKAVDRFEYRRGFKFSTYATWWIRQSVSRAIADYGRTIRVPVHMADAMHRVKRVAGEMRQETGRQARSSELAARLGMSEEKVRSVQRVTRQPVSLDVPIGEDADTTLGEMVEDPSALAPLDALLQADLRVAIDAALGVLTPREAKVIKLRFGVDAVSEHTLEELGDQFDVTRERVRQIQNKALQKLRHSDGISTLKSYLDH</sequence>
<dbReference type="FunFam" id="1.10.601.10:FF:000001">
    <property type="entry name" value="RNA polymerase sigma factor SigA"/>
    <property type="match status" value="1"/>
</dbReference>
<feature type="short sequence motif" description="Interaction with polymerase core subunit RpoC" evidence="5">
    <location>
        <begin position="418"/>
        <end position="421"/>
    </location>
</feature>
<feature type="domain" description="RNA polymerase sigma-70" evidence="7">
    <location>
        <begin position="418"/>
        <end position="431"/>
    </location>
</feature>
<dbReference type="PROSITE" id="PS00715">
    <property type="entry name" value="SIGMA70_1"/>
    <property type="match status" value="1"/>
</dbReference>
<dbReference type="NCBIfam" id="NF004208">
    <property type="entry name" value="PRK05658.1"/>
    <property type="match status" value="1"/>
</dbReference>
<dbReference type="InterPro" id="IPR013324">
    <property type="entry name" value="RNA_pol_sigma_r3/r4-like"/>
</dbReference>
<evidence type="ECO:0000256" key="4">
    <source>
        <dbReference type="ARBA" id="ARBA00023163"/>
    </source>
</evidence>
<accession>A0A5Q4ZNH9</accession>
<dbReference type="AlphaFoldDB" id="A0A5Q4ZNH9"/>
<dbReference type="InterPro" id="IPR050239">
    <property type="entry name" value="Sigma-70_RNA_pol_init_factors"/>
</dbReference>
<evidence type="ECO:0000256" key="1">
    <source>
        <dbReference type="ARBA" id="ARBA00023015"/>
    </source>
</evidence>
<comment type="subunit">
    <text evidence="5">Interacts transiently with the RNA polymerase catalytic core.</text>
</comment>
<reference evidence="9 10" key="1">
    <citation type="submission" date="2019-08" db="EMBL/GenBank/DDBJ databases">
        <authorList>
            <person name="Herpell B J."/>
        </authorList>
    </citation>
    <scope>NUCLEOTIDE SEQUENCE [LARGE SCALE GENOMIC DNA]</scope>
    <source>
        <strain evidence="10">Msb3</strain>
    </source>
</reference>
<feature type="coiled-coil region" evidence="6">
    <location>
        <begin position="373"/>
        <end position="400"/>
    </location>
</feature>
<dbReference type="Gene3D" id="1.10.220.120">
    <property type="entry name" value="Sigma-70 factor, region 1.1"/>
    <property type="match status" value="1"/>
</dbReference>
<dbReference type="SUPFAM" id="SSF88946">
    <property type="entry name" value="Sigma2 domain of RNA polymerase sigma factors"/>
    <property type="match status" value="1"/>
</dbReference>
<dbReference type="PRINTS" id="PR00046">
    <property type="entry name" value="SIGMA70FCT"/>
</dbReference>
<dbReference type="InterPro" id="IPR009042">
    <property type="entry name" value="RNA_pol_sigma70_r1_2"/>
</dbReference>
<organism evidence="9 10">
    <name type="scientific">Paraburkholderia dioscoreae</name>
    <dbReference type="NCBI Taxonomy" id="2604047"/>
    <lineage>
        <taxon>Bacteria</taxon>
        <taxon>Pseudomonadati</taxon>
        <taxon>Pseudomonadota</taxon>
        <taxon>Betaproteobacteria</taxon>
        <taxon>Burkholderiales</taxon>
        <taxon>Burkholderiaceae</taxon>
        <taxon>Paraburkholderia</taxon>
    </lineage>
</organism>
<keyword evidence="3 5" id="KW-0238">DNA-binding</keyword>
<dbReference type="GO" id="GO:0016987">
    <property type="term" value="F:sigma factor activity"/>
    <property type="evidence" value="ECO:0007669"/>
    <property type="project" value="UniProtKB-UniRule"/>
</dbReference>
<feature type="region of interest" description="Sigma-70 factor domain-3" evidence="5">
    <location>
        <begin position="473"/>
        <end position="549"/>
    </location>
</feature>
<dbReference type="GO" id="GO:0006352">
    <property type="term" value="P:DNA-templated transcription initiation"/>
    <property type="evidence" value="ECO:0007669"/>
    <property type="project" value="UniProtKB-UniRule"/>
</dbReference>
<dbReference type="InterPro" id="IPR036388">
    <property type="entry name" value="WH-like_DNA-bd_sf"/>
</dbReference>
<evidence type="ECO:0000259" key="8">
    <source>
        <dbReference type="PROSITE" id="PS00716"/>
    </source>
</evidence>
<evidence type="ECO:0000256" key="6">
    <source>
        <dbReference type="SAM" id="Coils"/>
    </source>
</evidence>
<dbReference type="PROSITE" id="PS00716">
    <property type="entry name" value="SIGMA70_2"/>
    <property type="match status" value="1"/>
</dbReference>
<feature type="DNA-binding region" description="H-T-H motif" evidence="5">
    <location>
        <begin position="588"/>
        <end position="607"/>
    </location>
</feature>
<dbReference type="InterPro" id="IPR014284">
    <property type="entry name" value="RNA_pol_sigma-70_dom"/>
</dbReference>
<dbReference type="InterPro" id="IPR007631">
    <property type="entry name" value="RNA_pol_sigma_70_non-ess"/>
</dbReference>
<evidence type="ECO:0000313" key="10">
    <source>
        <dbReference type="Proteomes" id="UP000325811"/>
    </source>
</evidence>
<dbReference type="GO" id="GO:0003677">
    <property type="term" value="F:DNA binding"/>
    <property type="evidence" value="ECO:0007669"/>
    <property type="project" value="UniProtKB-UniRule"/>
</dbReference>
<keyword evidence="6" id="KW-0175">Coiled coil</keyword>
<keyword evidence="5" id="KW-0963">Cytoplasm</keyword>
<dbReference type="Pfam" id="PF03979">
    <property type="entry name" value="Sigma70_r1_1"/>
    <property type="match status" value="1"/>
</dbReference>
<dbReference type="Proteomes" id="UP000325811">
    <property type="component" value="Chromosome II"/>
</dbReference>
<keyword evidence="2 5" id="KW-0731">Sigma factor</keyword>
<dbReference type="Gene3D" id="1.10.10.10">
    <property type="entry name" value="Winged helix-like DNA-binding domain superfamily/Winged helix DNA-binding domain"/>
    <property type="match status" value="2"/>
</dbReference>
<dbReference type="InterPro" id="IPR028630">
    <property type="entry name" value="Sigma70_RpoD"/>
</dbReference>
<dbReference type="CDD" id="cd06171">
    <property type="entry name" value="Sigma70_r4"/>
    <property type="match status" value="1"/>
</dbReference>
<protein>
    <recommendedName>
        <fullName evidence="5">RNA polymerase sigma factor RpoD</fullName>
    </recommendedName>
    <alternativeName>
        <fullName evidence="5">Sigma-70</fullName>
    </alternativeName>
</protein>
<gene>
    <name evidence="5 9" type="primary">rpoD</name>
    <name evidence="9" type="ORF">PDMSB3_3049</name>
</gene>
<comment type="similarity">
    <text evidence="5">Belongs to the sigma-70 factor family. RpoD/SigA subfamily.</text>
</comment>
<dbReference type="InterPro" id="IPR007127">
    <property type="entry name" value="RNA_pol_sigma_70_r1_1"/>
</dbReference>
<dbReference type="HAMAP" id="MF_00963">
    <property type="entry name" value="Sigma70_RpoD_SigA"/>
    <property type="match status" value="1"/>
</dbReference>
<keyword evidence="1 5" id="KW-0805">Transcription regulation</keyword>
<evidence type="ECO:0000256" key="2">
    <source>
        <dbReference type="ARBA" id="ARBA00023082"/>
    </source>
</evidence>
<feature type="region of interest" description="Sigma-70 factor domain-4" evidence="5">
    <location>
        <begin position="562"/>
        <end position="615"/>
    </location>
</feature>
<dbReference type="PANTHER" id="PTHR30603:SF60">
    <property type="entry name" value="RNA POLYMERASE SIGMA FACTOR RPOD"/>
    <property type="match status" value="1"/>
</dbReference>
<comment type="function">
    <text evidence="5">Sigma factors are initiation factors that promote the attachment of RNA polymerase to specific initiation sites and are then released. This sigma factor is the primary sigma factor during exponential growth.</text>
</comment>
<dbReference type="PANTHER" id="PTHR30603">
    <property type="entry name" value="RNA POLYMERASE SIGMA FACTOR RPO"/>
    <property type="match status" value="1"/>
</dbReference>
<dbReference type="InterPro" id="IPR042189">
    <property type="entry name" value="RNA_pol_sigma_70_r1_1_sf"/>
</dbReference>
<dbReference type="Gene3D" id="1.10.601.10">
    <property type="entry name" value="RNA Polymerase Primary Sigma Factor"/>
    <property type="match status" value="1"/>
</dbReference>
<comment type="subcellular location">
    <subcellularLocation>
        <location evidence="5">Cytoplasm</location>
    </subcellularLocation>
</comment>
<dbReference type="InterPro" id="IPR013325">
    <property type="entry name" value="RNA_pol_sigma_r2"/>
</dbReference>
<dbReference type="Pfam" id="PF00140">
    <property type="entry name" value="Sigma70_r1_2"/>
    <property type="match status" value="1"/>
</dbReference>
<evidence type="ECO:0000256" key="5">
    <source>
        <dbReference type="HAMAP-Rule" id="MF_00963"/>
    </source>
</evidence>
<name>A0A5Q4ZNH9_9BURK</name>
<dbReference type="Pfam" id="PF04546">
    <property type="entry name" value="Sigma70_ner"/>
    <property type="match status" value="1"/>
</dbReference>
<dbReference type="SUPFAM" id="SSF88659">
    <property type="entry name" value="Sigma3 and sigma4 domains of RNA polymerase sigma factors"/>
    <property type="match status" value="2"/>
</dbReference>
<dbReference type="InterPro" id="IPR007624">
    <property type="entry name" value="RNA_pol_sigma70_r3"/>
</dbReference>
<dbReference type="RefSeq" id="WP_165189393.1">
    <property type="nucleotide sequence ID" value="NZ_LR699554.1"/>
</dbReference>
<proteinExistence type="inferred from homology"/>
<dbReference type="Pfam" id="PF04542">
    <property type="entry name" value="Sigma70_r2"/>
    <property type="match status" value="1"/>
</dbReference>
<evidence type="ECO:0000256" key="3">
    <source>
        <dbReference type="ARBA" id="ARBA00023125"/>
    </source>
</evidence>
<dbReference type="InterPro" id="IPR000943">
    <property type="entry name" value="RNA_pol_sigma70"/>
</dbReference>
<evidence type="ECO:0000313" key="9">
    <source>
        <dbReference type="EMBL" id="VVD34333.1"/>
    </source>
</evidence>
<evidence type="ECO:0000259" key="7">
    <source>
        <dbReference type="PROSITE" id="PS00715"/>
    </source>
</evidence>
<dbReference type="KEGG" id="pdio:PDMSB3_3049.1"/>
<dbReference type="GO" id="GO:0005737">
    <property type="term" value="C:cytoplasm"/>
    <property type="evidence" value="ECO:0007669"/>
    <property type="project" value="UniProtKB-SubCell"/>
</dbReference>
<feature type="domain" description="RNA polymerase sigma-70" evidence="8">
    <location>
        <begin position="587"/>
        <end position="613"/>
    </location>
</feature>
<dbReference type="EMBL" id="LR699554">
    <property type="protein sequence ID" value="VVD34333.1"/>
    <property type="molecule type" value="Genomic_DNA"/>
</dbReference>
<keyword evidence="4 5" id="KW-0804">Transcription</keyword>
<keyword evidence="10" id="KW-1185">Reference proteome</keyword>
<dbReference type="Pfam" id="PF04539">
    <property type="entry name" value="Sigma70_r3"/>
    <property type="match status" value="1"/>
</dbReference>